<dbReference type="AlphaFoldDB" id="A0AAV4JEW8"/>
<dbReference type="EMBL" id="BMAT01006831">
    <property type="protein sequence ID" value="GFS20589.1"/>
    <property type="molecule type" value="Genomic_DNA"/>
</dbReference>
<keyword evidence="2" id="KW-1185">Reference proteome</keyword>
<sequence>MLLSREAGIAYSSTAVDWVNFVRDIFVEVVYREYLQKKLRGEIEIDEALFGTKVKYHHGQPRGRRIWIFGSIERVTNKLVSVPVNSRDENTLVRITRKFVETG</sequence>
<dbReference type="InterPro" id="IPR053164">
    <property type="entry name" value="IS1016-like_transposase"/>
</dbReference>
<accession>A0AAV4JEW8</accession>
<dbReference type="Proteomes" id="UP000762676">
    <property type="component" value="Unassembled WGS sequence"/>
</dbReference>
<protein>
    <recommendedName>
        <fullName evidence="3">ISXO2-like transposase domain-containing protein</fullName>
    </recommendedName>
</protein>
<name>A0AAV4JEW8_9GAST</name>
<dbReference type="PANTHER" id="PTHR47163:SF2">
    <property type="entry name" value="SI:DKEY-17M8.2"/>
    <property type="match status" value="1"/>
</dbReference>
<evidence type="ECO:0008006" key="3">
    <source>
        <dbReference type="Google" id="ProtNLM"/>
    </source>
</evidence>
<organism evidence="1 2">
    <name type="scientific">Elysia marginata</name>
    <dbReference type="NCBI Taxonomy" id="1093978"/>
    <lineage>
        <taxon>Eukaryota</taxon>
        <taxon>Metazoa</taxon>
        <taxon>Spiralia</taxon>
        <taxon>Lophotrochozoa</taxon>
        <taxon>Mollusca</taxon>
        <taxon>Gastropoda</taxon>
        <taxon>Heterobranchia</taxon>
        <taxon>Euthyneura</taxon>
        <taxon>Panpulmonata</taxon>
        <taxon>Sacoglossa</taxon>
        <taxon>Placobranchoidea</taxon>
        <taxon>Plakobranchidae</taxon>
        <taxon>Elysia</taxon>
    </lineage>
</organism>
<comment type="caution">
    <text evidence="1">The sequence shown here is derived from an EMBL/GenBank/DDBJ whole genome shotgun (WGS) entry which is preliminary data.</text>
</comment>
<gene>
    <name evidence="1" type="ORF">ElyMa_003316500</name>
</gene>
<reference evidence="1 2" key="1">
    <citation type="journal article" date="2021" name="Elife">
        <title>Chloroplast acquisition without the gene transfer in kleptoplastic sea slugs, Plakobranchus ocellatus.</title>
        <authorList>
            <person name="Maeda T."/>
            <person name="Takahashi S."/>
            <person name="Yoshida T."/>
            <person name="Shimamura S."/>
            <person name="Takaki Y."/>
            <person name="Nagai Y."/>
            <person name="Toyoda A."/>
            <person name="Suzuki Y."/>
            <person name="Arimoto A."/>
            <person name="Ishii H."/>
            <person name="Satoh N."/>
            <person name="Nishiyama T."/>
            <person name="Hasebe M."/>
            <person name="Maruyama T."/>
            <person name="Minagawa J."/>
            <person name="Obokata J."/>
            <person name="Shigenobu S."/>
        </authorList>
    </citation>
    <scope>NUCLEOTIDE SEQUENCE [LARGE SCALE GENOMIC DNA]</scope>
</reference>
<evidence type="ECO:0000313" key="1">
    <source>
        <dbReference type="EMBL" id="GFS20589.1"/>
    </source>
</evidence>
<evidence type="ECO:0000313" key="2">
    <source>
        <dbReference type="Proteomes" id="UP000762676"/>
    </source>
</evidence>
<proteinExistence type="predicted"/>
<dbReference type="PANTHER" id="PTHR47163">
    <property type="entry name" value="DDE_TNP_IS1595 DOMAIN-CONTAINING PROTEIN"/>
    <property type="match status" value="1"/>
</dbReference>